<keyword evidence="1" id="KW-1133">Transmembrane helix</keyword>
<dbReference type="Pfam" id="PF13240">
    <property type="entry name" value="Zn_Ribbon_1"/>
    <property type="match status" value="1"/>
</dbReference>
<feature type="domain" description="Zinc-ribbon" evidence="2">
    <location>
        <begin position="6"/>
        <end position="27"/>
    </location>
</feature>
<name>A0A1H8IED4_9BURK</name>
<sequence>MALITCNECGRQISDRASSCPGCGAPVAGNAPVQQLIDAGTAKTAVTGLAAWLVAPWIGRALFAIAALIFLGYLLTSGR</sequence>
<dbReference type="Proteomes" id="UP000199531">
    <property type="component" value="Unassembled WGS sequence"/>
</dbReference>
<proteinExistence type="predicted"/>
<keyword evidence="1" id="KW-0812">Transmembrane</keyword>
<feature type="transmembrane region" description="Helical" evidence="1">
    <location>
        <begin position="57"/>
        <end position="76"/>
    </location>
</feature>
<evidence type="ECO:0000256" key="1">
    <source>
        <dbReference type="SAM" id="Phobius"/>
    </source>
</evidence>
<dbReference type="RefSeq" id="WP_091816688.1">
    <property type="nucleotide sequence ID" value="NZ_FOCW01000004.1"/>
</dbReference>
<evidence type="ECO:0000313" key="4">
    <source>
        <dbReference type="Proteomes" id="UP000199531"/>
    </source>
</evidence>
<reference evidence="3 4" key="1">
    <citation type="submission" date="2016-10" db="EMBL/GenBank/DDBJ databases">
        <authorList>
            <person name="de Groot N.N."/>
        </authorList>
    </citation>
    <scope>NUCLEOTIDE SEQUENCE [LARGE SCALE GENOMIC DNA]</scope>
    <source>
        <strain evidence="3 4">DSM 15123</strain>
    </source>
</reference>
<keyword evidence="1" id="KW-0472">Membrane</keyword>
<accession>A0A1H8IED4</accession>
<gene>
    <name evidence="3" type="ORF">SAMN02745977_01726</name>
</gene>
<dbReference type="EMBL" id="FOCW01000004">
    <property type="protein sequence ID" value="SEN66417.1"/>
    <property type="molecule type" value="Genomic_DNA"/>
</dbReference>
<dbReference type="InterPro" id="IPR026870">
    <property type="entry name" value="Zinc_ribbon_dom"/>
</dbReference>
<protein>
    <submittedName>
        <fullName evidence="3">Zinc-ribbon domain-containing protein</fullName>
    </submittedName>
</protein>
<dbReference type="AlphaFoldDB" id="A0A1H8IED4"/>
<evidence type="ECO:0000259" key="2">
    <source>
        <dbReference type="Pfam" id="PF13240"/>
    </source>
</evidence>
<evidence type="ECO:0000313" key="3">
    <source>
        <dbReference type="EMBL" id="SEN66417.1"/>
    </source>
</evidence>
<organism evidence="3 4">
    <name type="scientific">Brachymonas denitrificans DSM 15123</name>
    <dbReference type="NCBI Taxonomy" id="1121117"/>
    <lineage>
        <taxon>Bacteria</taxon>
        <taxon>Pseudomonadati</taxon>
        <taxon>Pseudomonadota</taxon>
        <taxon>Betaproteobacteria</taxon>
        <taxon>Burkholderiales</taxon>
        <taxon>Comamonadaceae</taxon>
        <taxon>Brachymonas</taxon>
    </lineage>
</organism>
<keyword evidence="4" id="KW-1185">Reference proteome</keyword>
<dbReference type="STRING" id="1121117.SAMN02745977_01726"/>
<dbReference type="OrthoDB" id="9812349at2"/>